<evidence type="ECO:0000313" key="10">
    <source>
        <dbReference type="Proteomes" id="UP001156498"/>
    </source>
</evidence>
<dbReference type="InterPro" id="IPR032821">
    <property type="entry name" value="PKS_assoc"/>
</dbReference>
<dbReference type="InterPro" id="IPR057326">
    <property type="entry name" value="KR_dom"/>
</dbReference>
<dbReference type="Pfam" id="PF08659">
    <property type="entry name" value="KR"/>
    <property type="match status" value="1"/>
</dbReference>
<feature type="active site" description="Proton acceptor; for dehydratase activity" evidence="5">
    <location>
        <position position="932"/>
    </location>
</feature>
<organism evidence="9 10">
    <name type="scientific">Streptomonospora nanhaiensis</name>
    <dbReference type="NCBI Taxonomy" id="1323731"/>
    <lineage>
        <taxon>Bacteria</taxon>
        <taxon>Bacillati</taxon>
        <taxon>Actinomycetota</taxon>
        <taxon>Actinomycetes</taxon>
        <taxon>Streptosporangiales</taxon>
        <taxon>Nocardiopsidaceae</taxon>
        <taxon>Streptomonospora</taxon>
    </lineage>
</organism>
<dbReference type="InterPro" id="IPR020806">
    <property type="entry name" value="PKS_PP-bd"/>
</dbReference>
<dbReference type="Gene3D" id="3.40.366.10">
    <property type="entry name" value="Malonyl-Coenzyme A Acyl Carrier Protein, domain 2"/>
    <property type="match status" value="1"/>
</dbReference>
<dbReference type="CDD" id="cd00833">
    <property type="entry name" value="PKS"/>
    <property type="match status" value="1"/>
</dbReference>
<keyword evidence="4" id="KW-0012">Acyltransferase</keyword>
<dbReference type="SUPFAM" id="SSF53901">
    <property type="entry name" value="Thiolase-like"/>
    <property type="match status" value="1"/>
</dbReference>
<dbReference type="PROSITE" id="PS00012">
    <property type="entry name" value="PHOSPHOPANTETHEINE"/>
    <property type="match status" value="1"/>
</dbReference>
<feature type="domain" description="Carrier" evidence="6">
    <location>
        <begin position="1727"/>
        <end position="1802"/>
    </location>
</feature>
<dbReference type="InterPro" id="IPR014043">
    <property type="entry name" value="Acyl_transferase_dom"/>
</dbReference>
<dbReference type="PANTHER" id="PTHR43775:SF51">
    <property type="entry name" value="INACTIVE PHENOLPHTHIOCEROL SYNTHESIS POLYKETIDE SYNTHASE TYPE I PKS1-RELATED"/>
    <property type="match status" value="1"/>
</dbReference>
<dbReference type="InterPro" id="IPR016039">
    <property type="entry name" value="Thiolase-like"/>
</dbReference>
<keyword evidence="10" id="KW-1185">Reference proteome</keyword>
<dbReference type="SMART" id="SM00823">
    <property type="entry name" value="PKS_PP"/>
    <property type="match status" value="1"/>
</dbReference>
<dbReference type="InterPro" id="IPR020841">
    <property type="entry name" value="PKS_Beta-ketoAc_synthase_dom"/>
</dbReference>
<evidence type="ECO:0000256" key="1">
    <source>
        <dbReference type="ARBA" id="ARBA00022450"/>
    </source>
</evidence>
<dbReference type="SUPFAM" id="SSF51735">
    <property type="entry name" value="NAD(P)-binding Rossmann-fold domains"/>
    <property type="match status" value="2"/>
</dbReference>
<evidence type="ECO:0000259" key="7">
    <source>
        <dbReference type="PROSITE" id="PS52004"/>
    </source>
</evidence>
<dbReference type="InterPro" id="IPR006162">
    <property type="entry name" value="Ppantetheine_attach_site"/>
</dbReference>
<dbReference type="InterPro" id="IPR042104">
    <property type="entry name" value="PKS_dehydratase_sf"/>
</dbReference>
<dbReference type="InterPro" id="IPR014030">
    <property type="entry name" value="Ketoacyl_synth_N"/>
</dbReference>
<reference evidence="9 10" key="1">
    <citation type="journal article" date="2013" name="Int. J. Syst. Evol. Microbiol.">
        <title>Description of Streptomonospora sediminis sp. nov. and Streptomonospora nanhaiensis sp. nov., and reclassification of Nocardiopsis arabia Hozzein &amp; Goodfellow 2008 as Streptomonospora arabica comb. nov. and emended description of the genus Streptomonospora.</title>
        <authorList>
            <person name="Zhang D.F."/>
            <person name="Pan H.Q."/>
            <person name="He J."/>
            <person name="Zhang X.M."/>
            <person name="Zhang Y.G."/>
            <person name="Klenk H.P."/>
            <person name="Hu J.C."/>
            <person name="Li W.J."/>
        </authorList>
    </citation>
    <scope>NUCLEOTIDE SEQUENCE [LARGE SCALE GENOMIC DNA]</scope>
    <source>
        <strain evidence="9 10">12A09</strain>
    </source>
</reference>
<dbReference type="PROSITE" id="PS50075">
    <property type="entry name" value="CARRIER"/>
    <property type="match status" value="1"/>
</dbReference>
<dbReference type="EMBL" id="CP113264">
    <property type="protein sequence ID" value="WAE71177.1"/>
    <property type="molecule type" value="Genomic_DNA"/>
</dbReference>
<evidence type="ECO:0000259" key="8">
    <source>
        <dbReference type="PROSITE" id="PS52019"/>
    </source>
</evidence>
<feature type="domain" description="Ketosynthase family 3 (KS3)" evidence="7">
    <location>
        <begin position="15"/>
        <end position="437"/>
    </location>
</feature>
<dbReference type="PROSITE" id="PS52019">
    <property type="entry name" value="PKS_MFAS_DH"/>
    <property type="match status" value="1"/>
</dbReference>
<feature type="active site" description="Proton donor; for dehydratase activity" evidence="5">
    <location>
        <position position="1099"/>
    </location>
</feature>
<evidence type="ECO:0000256" key="2">
    <source>
        <dbReference type="ARBA" id="ARBA00022553"/>
    </source>
</evidence>
<dbReference type="SMART" id="SM00822">
    <property type="entry name" value="PKS_KR"/>
    <property type="match status" value="1"/>
</dbReference>
<dbReference type="InterPro" id="IPR018201">
    <property type="entry name" value="Ketoacyl_synth_AS"/>
</dbReference>
<dbReference type="RefSeq" id="WP_267944980.1">
    <property type="nucleotide sequence ID" value="NZ_CP113264.1"/>
</dbReference>
<accession>A0ABY6YG03</accession>
<dbReference type="Gene3D" id="3.10.129.110">
    <property type="entry name" value="Polyketide synthase dehydratase"/>
    <property type="match status" value="1"/>
</dbReference>
<name>A0ABY6YG03_9ACTN</name>
<dbReference type="Pfam" id="PF00550">
    <property type="entry name" value="PP-binding"/>
    <property type="match status" value="1"/>
</dbReference>
<dbReference type="SMART" id="SM00827">
    <property type="entry name" value="PKS_AT"/>
    <property type="match status" value="1"/>
</dbReference>
<gene>
    <name evidence="9" type="ORF">OUQ99_18275</name>
</gene>
<dbReference type="Pfam" id="PF00109">
    <property type="entry name" value="ketoacyl-synt"/>
    <property type="match status" value="1"/>
</dbReference>
<dbReference type="InterPro" id="IPR001227">
    <property type="entry name" value="Ac_transferase_dom_sf"/>
</dbReference>
<dbReference type="InterPro" id="IPR049900">
    <property type="entry name" value="PKS_mFAS_DH"/>
</dbReference>
<evidence type="ECO:0000259" key="6">
    <source>
        <dbReference type="PROSITE" id="PS50075"/>
    </source>
</evidence>
<dbReference type="InterPro" id="IPR016036">
    <property type="entry name" value="Malonyl_transacylase_ACP-bd"/>
</dbReference>
<dbReference type="PROSITE" id="PS52004">
    <property type="entry name" value="KS3_2"/>
    <property type="match status" value="1"/>
</dbReference>
<dbReference type="SUPFAM" id="SSF47336">
    <property type="entry name" value="ACP-like"/>
    <property type="match status" value="1"/>
</dbReference>
<dbReference type="SMART" id="SM00825">
    <property type="entry name" value="PKS_KS"/>
    <property type="match status" value="1"/>
</dbReference>
<dbReference type="CDD" id="cd08953">
    <property type="entry name" value="KR_2_SDR_x"/>
    <property type="match status" value="1"/>
</dbReference>
<keyword evidence="3" id="KW-0808">Transferase</keyword>
<protein>
    <submittedName>
        <fullName evidence="9">Type I polyketide synthase</fullName>
    </submittedName>
</protein>
<dbReference type="InterPro" id="IPR049551">
    <property type="entry name" value="PKS_DH_C"/>
</dbReference>
<evidence type="ECO:0000313" key="9">
    <source>
        <dbReference type="EMBL" id="WAE71177.1"/>
    </source>
</evidence>
<evidence type="ECO:0000256" key="5">
    <source>
        <dbReference type="PROSITE-ProRule" id="PRU01363"/>
    </source>
</evidence>
<sequence length="1805" mass="194044">MADAAEPGSEDLPEHEGVAIVGMAGRFPGAADLSAFWSNLREGVESIGRLSEEELEAAGVDPAVFGRTDYVRAAPRFEGIGEFDAEFFGYTAREAKMMDPQHRLYLETSWQALEDAGYDAARHDGRIGVFGGASTTAYLDNLMGNLEQGERIKGENVGLAFELAFLTSRVSYKLGLRGPSFPVQTACSSALVAVHTACQSLLNFECDMALSGAVSYKVPENTGYVHQEGSFLSPDGHVRPFDADARGTVFGSGVGVVVLKRLEDALADRDTVHAVIRGSAVNNDGAVKASFTAPTASGQAEVVTEALAAADADPGSIGYVEAHGSGTLIGDSIEVQALARALDTDRRIGLGTVKGNVGHLDAAAGIAGLLKTTLALEHGELPPTLNHRTPNPDIDFASTPFRVITELTPWPRGEHPRRAGVSAFGFGGTNAHLVLEEAPPEEPGEPAGAAPRGTALLTLSARTPEALEDLTDRMAAHLRRHDPDLTDAGYTLAVGRREFPHRRTVTGPDTGAIATALETRDPAHTHTAHTAHGSTPLVFLFSGQGSQHPRMAHGLYREEPHFRATVDECARILHPLLDADIRDLLLTTPDPAQLDRTRWTQPALFVLEYALARLWLHWGAAPTGMLGHSLGEWTAATLAGVFTLPDALRLVALRGRLMQDQAPGAMLNTMADRDEVEKALGPGLSLAAHNGPRDCVVSGPREALDAFAQTAREHGWPTQPLTTSHAFHSELMAPMVEEFTAAVAAAERRPPALPFVSNLTGDWITPEQAQDPRYWGRHILATVEFAAGVLTAAASPHTTLLEVGPGQTLRSLARRVLNGHEHPATTLNSLPHKRDPRTAVQTLHQTLGQLWLHGTTPDWDAYHADRNPRRIPLPTHPFHRRKHWLEKAEPQAAEVRGSGPHPLLDRELLRSMGQSVFATEFATERHWVLSEHMMSGEAIVPGTTYLEMARAAATLHLGRPVTRIRDVTFLVPLLVQENAPRTVHTTVRETGQDEAEFTVASLSPHGGHWTEHVRGTVGVRALDAPPVQDTAALHELCSLETVDVGARQDGHRVMEFGERWTGSLRTVRVGVRAALGRLDMPERYRPECGDHALHPALLDLATGFSGLALRDGAGQQDGPDPAADFFLPVGYDELLVHAPVPATGLSLVRTRPEADNAEVRRADVLICDDDGTTCVEIRGFTAKRVADPRRTVARLRPHTRHHALRWRRATEALEPRDAPGSVLVVSERAGRGSALAAELRSRGVHVSEAELTGARSAPGGGVHGVEPTPDGFDRLLDALRERPPEEVVHVAAPADGPCDGPAELADRLDHGVHSIFHLVRRLWERGGVPGRFSVVAPRVARVTGREEATAPVHATLFGLAKVIGMESEGTEVLCVDTDGDTGPGPVCDLLLARRTPTVVALRAGVRHVAELVPVDLRDTPAQDPLPENGVHVITGGLGGLGLATARHLSRTVPGVRLALVNRTGLPPREEWDGVPADDTRLLDRIRAVRELEEHGARVRSYSGDVADPERMAEIVRLVRQEQGPISCVLHAAGIAGDGFLFRKDERTFRRTLAPKVLGAAVLDLVTRDDPPACMVLFGSTVSVFGAAGQSDYTAANSYLGHFAEERAARGLRTVTVDWSDWSETGMAFDHGVEEDRGFFRSLTTADALSSFEEVMAHARGNVIVGEVNYARLGGPGAGGLDELLRRAPFVLSPPVRTALAAARGAARREGAPQAPAAGATLFGRQDGAYTDTERALGDIWARELDLTDVNVHDSSFALGVDSLSALRIAQSIQKSLDVRVSMVDLFRFTTVADLAAHLDGEDDQD</sequence>
<dbReference type="Pfam" id="PF14765">
    <property type="entry name" value="PS-DH"/>
    <property type="match status" value="1"/>
</dbReference>
<dbReference type="Pfam" id="PF00698">
    <property type="entry name" value="Acyl_transf_1"/>
    <property type="match status" value="1"/>
</dbReference>
<dbReference type="InterPro" id="IPR013968">
    <property type="entry name" value="PKS_KR"/>
</dbReference>
<dbReference type="Gene3D" id="1.10.1200.10">
    <property type="entry name" value="ACP-like"/>
    <property type="match status" value="1"/>
</dbReference>
<dbReference type="InterPro" id="IPR020807">
    <property type="entry name" value="PKS_DH"/>
</dbReference>
<dbReference type="InterPro" id="IPR050091">
    <property type="entry name" value="PKS_NRPS_Biosynth_Enz"/>
</dbReference>
<keyword evidence="1" id="KW-0596">Phosphopantetheine</keyword>
<dbReference type="InterPro" id="IPR009081">
    <property type="entry name" value="PP-bd_ACP"/>
</dbReference>
<keyword evidence="2" id="KW-0597">Phosphoprotein</keyword>
<dbReference type="InterPro" id="IPR016035">
    <property type="entry name" value="Acyl_Trfase/lysoPLipase"/>
</dbReference>
<dbReference type="SMART" id="SM00826">
    <property type="entry name" value="PKS_DH"/>
    <property type="match status" value="1"/>
</dbReference>
<dbReference type="Gene3D" id="3.40.47.10">
    <property type="match status" value="1"/>
</dbReference>
<proteinExistence type="predicted"/>
<dbReference type="InterPro" id="IPR036291">
    <property type="entry name" value="NAD(P)-bd_dom_sf"/>
</dbReference>
<dbReference type="Pfam" id="PF16197">
    <property type="entry name" value="KAsynt_C_assoc"/>
    <property type="match status" value="1"/>
</dbReference>
<dbReference type="Pfam" id="PF02801">
    <property type="entry name" value="Ketoacyl-synt_C"/>
    <property type="match status" value="1"/>
</dbReference>
<dbReference type="Proteomes" id="UP001156498">
    <property type="component" value="Chromosome"/>
</dbReference>
<dbReference type="InterPro" id="IPR036736">
    <property type="entry name" value="ACP-like_sf"/>
</dbReference>
<feature type="region of interest" description="N-terminal hotdog fold" evidence="5">
    <location>
        <begin position="901"/>
        <end position="1024"/>
    </location>
</feature>
<dbReference type="PROSITE" id="PS00606">
    <property type="entry name" value="KS3_1"/>
    <property type="match status" value="1"/>
</dbReference>
<evidence type="ECO:0000256" key="4">
    <source>
        <dbReference type="ARBA" id="ARBA00023315"/>
    </source>
</evidence>
<dbReference type="PANTHER" id="PTHR43775">
    <property type="entry name" value="FATTY ACID SYNTHASE"/>
    <property type="match status" value="1"/>
</dbReference>
<dbReference type="Pfam" id="PF21089">
    <property type="entry name" value="PKS_DH_N"/>
    <property type="match status" value="1"/>
</dbReference>
<feature type="region of interest" description="C-terminal hotdog fold" evidence="5">
    <location>
        <begin position="1038"/>
        <end position="1191"/>
    </location>
</feature>
<feature type="domain" description="PKS/mFAS DH" evidence="8">
    <location>
        <begin position="901"/>
        <end position="1191"/>
    </location>
</feature>
<dbReference type="InterPro" id="IPR014031">
    <property type="entry name" value="Ketoacyl_synth_C"/>
</dbReference>
<dbReference type="Gene3D" id="3.40.50.720">
    <property type="entry name" value="NAD(P)-binding Rossmann-like Domain"/>
    <property type="match status" value="1"/>
</dbReference>
<dbReference type="SUPFAM" id="SSF52151">
    <property type="entry name" value="FabD/lysophospholipase-like"/>
    <property type="match status" value="1"/>
</dbReference>
<dbReference type="SUPFAM" id="SSF55048">
    <property type="entry name" value="Probable ACP-binding domain of malonyl-CoA ACP transacylase"/>
    <property type="match status" value="1"/>
</dbReference>
<evidence type="ECO:0000256" key="3">
    <source>
        <dbReference type="ARBA" id="ARBA00022679"/>
    </source>
</evidence>
<dbReference type="Gene3D" id="3.30.70.3290">
    <property type="match status" value="1"/>
</dbReference>
<dbReference type="InterPro" id="IPR049552">
    <property type="entry name" value="PKS_DH_N"/>
</dbReference>